<dbReference type="PANTHER" id="PTHR13099:SF0">
    <property type="entry name" value="NADH DEHYDROGENASE [UBIQUINONE] 1 SUBUNIT C2-RELATED"/>
    <property type="match status" value="1"/>
</dbReference>
<evidence type="ECO:0000256" key="1">
    <source>
        <dbReference type="ARBA" id="ARBA00004298"/>
    </source>
</evidence>
<evidence type="ECO:0000256" key="9">
    <source>
        <dbReference type="ARBA" id="ARBA00023128"/>
    </source>
</evidence>
<keyword evidence="13" id="KW-1185">Reference proteome</keyword>
<organism evidence="12 13">
    <name type="scientific">Brenthis ino</name>
    <name type="common">lesser marbled fritillary</name>
    <dbReference type="NCBI Taxonomy" id="405034"/>
    <lineage>
        <taxon>Eukaryota</taxon>
        <taxon>Metazoa</taxon>
        <taxon>Ecdysozoa</taxon>
        <taxon>Arthropoda</taxon>
        <taxon>Hexapoda</taxon>
        <taxon>Insecta</taxon>
        <taxon>Pterygota</taxon>
        <taxon>Neoptera</taxon>
        <taxon>Endopterygota</taxon>
        <taxon>Lepidoptera</taxon>
        <taxon>Glossata</taxon>
        <taxon>Ditrysia</taxon>
        <taxon>Papilionoidea</taxon>
        <taxon>Nymphalidae</taxon>
        <taxon>Heliconiinae</taxon>
        <taxon>Argynnini</taxon>
        <taxon>Brenthis</taxon>
    </lineage>
</organism>
<evidence type="ECO:0008006" key="14">
    <source>
        <dbReference type="Google" id="ProtNLM"/>
    </source>
</evidence>
<dbReference type="GO" id="GO:0005743">
    <property type="term" value="C:mitochondrial inner membrane"/>
    <property type="evidence" value="ECO:0007669"/>
    <property type="project" value="UniProtKB-SubCell"/>
</dbReference>
<keyword evidence="7" id="KW-0249">Electron transport</keyword>
<evidence type="ECO:0000256" key="5">
    <source>
        <dbReference type="ARBA" id="ARBA00022692"/>
    </source>
</evidence>
<evidence type="ECO:0000256" key="2">
    <source>
        <dbReference type="ARBA" id="ARBA00008674"/>
    </source>
</evidence>
<dbReference type="PIRSF" id="PIRSF017834">
    <property type="entry name" value="NADH-UbQ_OxRdtase_b14.5b"/>
    <property type="match status" value="1"/>
</dbReference>
<feature type="transmembrane region" description="Helical" evidence="11">
    <location>
        <begin position="26"/>
        <end position="47"/>
    </location>
</feature>
<keyword evidence="4" id="KW-0679">Respiratory chain</keyword>
<keyword evidence="9" id="KW-0496">Mitochondrion</keyword>
<evidence type="ECO:0000313" key="12">
    <source>
        <dbReference type="EMBL" id="CAH0714243.1"/>
    </source>
</evidence>
<name>A0A8J9U5H1_9NEOP</name>
<dbReference type="Proteomes" id="UP000838878">
    <property type="component" value="Chromosome 1"/>
</dbReference>
<evidence type="ECO:0000256" key="4">
    <source>
        <dbReference type="ARBA" id="ARBA00022660"/>
    </source>
</evidence>
<evidence type="ECO:0000256" key="10">
    <source>
        <dbReference type="ARBA" id="ARBA00023136"/>
    </source>
</evidence>
<comment type="similarity">
    <text evidence="2">Belongs to the complex I NDUFC2 subunit family.</text>
</comment>
<dbReference type="EMBL" id="OV170221">
    <property type="protein sequence ID" value="CAH0714243.1"/>
    <property type="molecule type" value="Genomic_DNA"/>
</dbReference>
<comment type="subcellular location">
    <subcellularLocation>
        <location evidence="1">Mitochondrion inner membrane</location>
        <topology evidence="1">Single-pass membrane protein</topology>
        <orientation evidence="1">Matrix side</orientation>
    </subcellularLocation>
</comment>
<evidence type="ECO:0000313" key="13">
    <source>
        <dbReference type="Proteomes" id="UP000838878"/>
    </source>
</evidence>
<dbReference type="PANTHER" id="PTHR13099">
    <property type="entry name" value="NADH-UBIQUINONE OXIDOREDUCTASE SUBUNIT B14.5B"/>
    <property type="match status" value="1"/>
</dbReference>
<evidence type="ECO:0000256" key="6">
    <source>
        <dbReference type="ARBA" id="ARBA00022792"/>
    </source>
</evidence>
<proteinExistence type="inferred from homology"/>
<keyword evidence="10 11" id="KW-0472">Membrane</keyword>
<reference evidence="12" key="1">
    <citation type="submission" date="2021-12" db="EMBL/GenBank/DDBJ databases">
        <authorList>
            <person name="Martin H S."/>
        </authorList>
    </citation>
    <scope>NUCLEOTIDE SEQUENCE</scope>
</reference>
<keyword evidence="5 11" id="KW-0812">Transmembrane</keyword>
<dbReference type="AlphaFoldDB" id="A0A8J9U5H1"/>
<keyword evidence="8 11" id="KW-1133">Transmembrane helix</keyword>
<protein>
    <recommendedName>
        <fullName evidence="14">NADH dehydrogenase [ubiquinone] 1 subunit C2</fullName>
    </recommendedName>
</protein>
<evidence type="ECO:0000256" key="8">
    <source>
        <dbReference type="ARBA" id="ARBA00022989"/>
    </source>
</evidence>
<dbReference type="OrthoDB" id="6329847at2759"/>
<dbReference type="GO" id="GO:0006120">
    <property type="term" value="P:mitochondrial electron transport, NADH to ubiquinone"/>
    <property type="evidence" value="ECO:0007669"/>
    <property type="project" value="InterPro"/>
</dbReference>
<gene>
    <name evidence="12" type="ORF">BINO364_LOCUS1318</name>
</gene>
<sequence>MSSNLSAIELLNLGNEGRVKPVLNKYWSYILGGFFGMGTGIIINFGTKRPLMSGIQKHVLGVVGWTALLTYVSNKREEYLAEKDAVLRHYIQLHPEDFPTPERKKIGDVLEPWIPIR</sequence>
<dbReference type="InterPro" id="IPR009423">
    <property type="entry name" value="NDUC2"/>
</dbReference>
<evidence type="ECO:0000256" key="11">
    <source>
        <dbReference type="SAM" id="Phobius"/>
    </source>
</evidence>
<keyword evidence="3" id="KW-0813">Transport</keyword>
<dbReference type="Pfam" id="PF06374">
    <property type="entry name" value="NDUF_C2"/>
    <property type="match status" value="1"/>
</dbReference>
<evidence type="ECO:0000256" key="3">
    <source>
        <dbReference type="ARBA" id="ARBA00022448"/>
    </source>
</evidence>
<evidence type="ECO:0000256" key="7">
    <source>
        <dbReference type="ARBA" id="ARBA00022982"/>
    </source>
</evidence>
<keyword evidence="6" id="KW-0999">Mitochondrion inner membrane</keyword>
<feature type="non-terminal residue" evidence="12">
    <location>
        <position position="117"/>
    </location>
</feature>
<accession>A0A8J9U5H1</accession>